<proteinExistence type="predicted"/>
<organism evidence="1 2">
    <name type="scientific">Clostridium paridis</name>
    <dbReference type="NCBI Taxonomy" id="2803863"/>
    <lineage>
        <taxon>Bacteria</taxon>
        <taxon>Bacillati</taxon>
        <taxon>Bacillota</taxon>
        <taxon>Clostridia</taxon>
        <taxon>Eubacteriales</taxon>
        <taxon>Clostridiaceae</taxon>
        <taxon>Clostridium</taxon>
    </lineage>
</organism>
<dbReference type="PANTHER" id="PTHR30087">
    <property type="entry name" value="INNER MEMBRANE PROTEIN"/>
    <property type="match status" value="1"/>
</dbReference>
<dbReference type="Pfam" id="PF04463">
    <property type="entry name" value="2-thiour_desulf"/>
    <property type="match status" value="1"/>
</dbReference>
<dbReference type="Proteomes" id="UP000623681">
    <property type="component" value="Unassembled WGS sequence"/>
</dbReference>
<evidence type="ECO:0000313" key="2">
    <source>
        <dbReference type="Proteomes" id="UP000623681"/>
    </source>
</evidence>
<keyword evidence="2" id="KW-1185">Reference proteome</keyword>
<accession>A0A937FGM4</accession>
<name>A0A937FGM4_9CLOT</name>
<evidence type="ECO:0000313" key="1">
    <source>
        <dbReference type="EMBL" id="MBL4931071.1"/>
    </source>
</evidence>
<dbReference type="EMBL" id="JAESWA010000017">
    <property type="protein sequence ID" value="MBL4931071.1"/>
    <property type="molecule type" value="Genomic_DNA"/>
</dbReference>
<dbReference type="AlphaFoldDB" id="A0A937FGM4"/>
<sequence length="147" mass="15970">MIIVSACLLGVNCKYNGQNNEVNDILKFIDKDEIVLVCPEQLGGLTTPRPPAEIDELGNVITKNGNDVTKEFTKGAEETLKIAKLYNVNAAILKKNSPSCGFGEIYSGTFQGVKKSGNGITAELLNKNNIKVYNEENFKGLLSESTK</sequence>
<reference evidence="1" key="1">
    <citation type="submission" date="2021-01" db="EMBL/GenBank/DDBJ databases">
        <title>Genome public.</title>
        <authorList>
            <person name="Liu C."/>
            <person name="Sun Q."/>
        </authorList>
    </citation>
    <scope>NUCLEOTIDE SEQUENCE</scope>
    <source>
        <strain evidence="1">YIM B02565</strain>
    </source>
</reference>
<dbReference type="PANTHER" id="PTHR30087:SF1">
    <property type="entry name" value="HYPOTHETICAL CYTOSOLIC PROTEIN"/>
    <property type="match status" value="1"/>
</dbReference>
<protein>
    <submittedName>
        <fullName evidence="1">DUF523 domain-containing protein</fullName>
    </submittedName>
</protein>
<dbReference type="RefSeq" id="WP_202766443.1">
    <property type="nucleotide sequence ID" value="NZ_JAESWA010000017.1"/>
</dbReference>
<gene>
    <name evidence="1" type="ORF">JK634_04575</name>
</gene>
<comment type="caution">
    <text evidence="1">The sequence shown here is derived from an EMBL/GenBank/DDBJ whole genome shotgun (WGS) entry which is preliminary data.</text>
</comment>
<dbReference type="InterPro" id="IPR007553">
    <property type="entry name" value="2-thiour_desulf"/>
</dbReference>